<dbReference type="OrthoDB" id="1683231at2"/>
<protein>
    <submittedName>
        <fullName evidence="2">LysM domain protein</fullName>
    </submittedName>
</protein>
<dbReference type="PANTHER" id="PTHR33734:SF22">
    <property type="entry name" value="MEMBRANE-BOUND LYTIC MUREIN TRANSGLYCOSYLASE D"/>
    <property type="match status" value="1"/>
</dbReference>
<evidence type="ECO:0000313" key="2">
    <source>
        <dbReference type="EMBL" id="EKY28751.1"/>
    </source>
</evidence>
<dbReference type="SUPFAM" id="SSF54106">
    <property type="entry name" value="LysM domain"/>
    <property type="match status" value="2"/>
</dbReference>
<dbReference type="PATRIC" id="fig|545697.3.peg.594"/>
<evidence type="ECO:0000259" key="1">
    <source>
        <dbReference type="PROSITE" id="PS51782"/>
    </source>
</evidence>
<dbReference type="InterPro" id="IPR018392">
    <property type="entry name" value="LysM"/>
</dbReference>
<feature type="domain" description="LysM" evidence="1">
    <location>
        <begin position="373"/>
        <end position="417"/>
    </location>
</feature>
<dbReference type="InterPro" id="IPR036779">
    <property type="entry name" value="LysM_dom_sf"/>
</dbReference>
<dbReference type="PROSITE" id="PS51782">
    <property type="entry name" value="LYSM"/>
    <property type="match status" value="2"/>
</dbReference>
<dbReference type="eggNOG" id="COG1388">
    <property type="taxonomic scope" value="Bacteria"/>
</dbReference>
<dbReference type="STRING" id="545697.HMPREF0216_00599"/>
<dbReference type="EMBL" id="AMEZ01000019">
    <property type="protein sequence ID" value="EKY28751.1"/>
    <property type="molecule type" value="Genomic_DNA"/>
</dbReference>
<dbReference type="HOGENOM" id="CLU_656731_0_0_9"/>
<feature type="domain" description="LysM" evidence="1">
    <location>
        <begin position="325"/>
        <end position="369"/>
    </location>
</feature>
<sequence length="418" mass="48436">MRLKSHDYFPSKPNAEYIYTNSNNTALKFSKYEDFNSDSKIQLRYKSNKSTIINLYEYDSFGVKQLLLKENYTTRENFLNSTLPSNNYLIKEPILVGTTWILPNGSTRSITSTNSVVKTPYKIFKSSLEITTISKNNYMSIDYYVENIGLVKTIYYSKSSGVLFSTLDDIIENTPYSQNVKLYFPDKNLDSIWYTNKTINFYTNDITIINFEKELKNAPNGLLPVINSNTIINDIDFDESKSSISIDFSKDILKDTNSFYNTLSLQSICNTIKDYYNLKEITLTINKTIPLYPFYKNSSLTTLNNILNNNHPLHEWRISQCKFPLTYIIKDNDTLIKIARDFDTNFDKLAKLNDIKNPNIINKGDIIQICSCGIYKIKPQDTIDEICNKFHLTYDEILKFNKVNNLSNLLPGQTLKLY</sequence>
<name>L1QLD1_9CLOT</name>
<comment type="caution">
    <text evidence="2">The sequence shown here is derived from an EMBL/GenBank/DDBJ whole genome shotgun (WGS) entry which is preliminary data.</text>
</comment>
<keyword evidence="3" id="KW-1185">Reference proteome</keyword>
<accession>L1QLD1</accession>
<organism evidence="2 3">
    <name type="scientific">Clostridium celatum DSM 1785</name>
    <dbReference type="NCBI Taxonomy" id="545697"/>
    <lineage>
        <taxon>Bacteria</taxon>
        <taxon>Bacillati</taxon>
        <taxon>Bacillota</taxon>
        <taxon>Clostridia</taxon>
        <taxon>Eubacteriales</taxon>
        <taxon>Clostridiaceae</taxon>
        <taxon>Clostridium</taxon>
    </lineage>
</organism>
<evidence type="ECO:0000313" key="3">
    <source>
        <dbReference type="Proteomes" id="UP000010420"/>
    </source>
</evidence>
<dbReference type="Proteomes" id="UP000010420">
    <property type="component" value="Unassembled WGS sequence"/>
</dbReference>
<dbReference type="eggNOG" id="COG5401">
    <property type="taxonomic scope" value="Bacteria"/>
</dbReference>
<gene>
    <name evidence="2" type="ORF">HMPREF0216_00599</name>
</gene>
<dbReference type="RefSeq" id="WP_005210849.1">
    <property type="nucleotide sequence ID" value="NZ_KB291613.1"/>
</dbReference>
<dbReference type="SMART" id="SM00257">
    <property type="entry name" value="LysM"/>
    <property type="match status" value="2"/>
</dbReference>
<reference evidence="2 3" key="1">
    <citation type="submission" date="2012-05" db="EMBL/GenBank/DDBJ databases">
        <authorList>
            <person name="Weinstock G."/>
            <person name="Sodergren E."/>
            <person name="Lobos E.A."/>
            <person name="Fulton L."/>
            <person name="Fulton R."/>
            <person name="Courtney L."/>
            <person name="Fronick C."/>
            <person name="O'Laughlin M."/>
            <person name="Godfrey J."/>
            <person name="Wilson R.M."/>
            <person name="Miner T."/>
            <person name="Farmer C."/>
            <person name="Delehaunty K."/>
            <person name="Cordes M."/>
            <person name="Minx P."/>
            <person name="Tomlinson C."/>
            <person name="Chen J."/>
            <person name="Wollam A."/>
            <person name="Pepin K.H."/>
            <person name="Bhonagiri V."/>
            <person name="Zhang X."/>
            <person name="Suruliraj S."/>
            <person name="Warren W."/>
            <person name="Mitreva M."/>
            <person name="Mardis E.R."/>
            <person name="Wilson R.K."/>
        </authorList>
    </citation>
    <scope>NUCLEOTIDE SEQUENCE [LARGE SCALE GENOMIC DNA]</scope>
    <source>
        <strain evidence="2 3">DSM 1785</strain>
    </source>
</reference>
<dbReference type="PANTHER" id="PTHR33734">
    <property type="entry name" value="LYSM DOMAIN-CONTAINING GPI-ANCHORED PROTEIN 2"/>
    <property type="match status" value="1"/>
</dbReference>
<dbReference type="Pfam" id="PF01476">
    <property type="entry name" value="LysM"/>
    <property type="match status" value="2"/>
</dbReference>
<proteinExistence type="predicted"/>
<dbReference type="Gene3D" id="3.10.350.10">
    <property type="entry name" value="LysM domain"/>
    <property type="match status" value="2"/>
</dbReference>
<dbReference type="AlphaFoldDB" id="L1QLD1"/>
<dbReference type="CDD" id="cd00118">
    <property type="entry name" value="LysM"/>
    <property type="match status" value="2"/>
</dbReference>